<comment type="caution">
    <text evidence="2">The sequence shown here is derived from an EMBL/GenBank/DDBJ whole genome shotgun (WGS) entry which is preliminary data.</text>
</comment>
<organism evidence="2 3">
    <name type="scientific">Lysinibacillus sphaericus</name>
    <name type="common">Bacillus sphaericus</name>
    <dbReference type="NCBI Taxonomy" id="1421"/>
    <lineage>
        <taxon>Bacteria</taxon>
        <taxon>Bacillati</taxon>
        <taxon>Bacillota</taxon>
        <taxon>Bacilli</taxon>
        <taxon>Bacillales</taxon>
        <taxon>Bacillaceae</taxon>
        <taxon>Lysinibacillus</taxon>
    </lineage>
</organism>
<protein>
    <submittedName>
        <fullName evidence="2">Uncharacterized protein</fullName>
    </submittedName>
</protein>
<dbReference type="EMBL" id="PGLV01000003">
    <property type="protein sequence ID" value="POZ54876.1"/>
    <property type="molecule type" value="Genomic_DNA"/>
</dbReference>
<reference evidence="2 3" key="1">
    <citation type="submission" date="2017-11" db="EMBL/GenBank/DDBJ databases">
        <title>Genome sequence of Lysinibacillus sphaericus, a lignin-degrading bacteria isolated from municipal solid waste soil.</title>
        <authorList>
            <person name="Persinoti G.F."/>
            <person name="Paixao D.A."/>
            <person name="Bugg T.D."/>
            <person name="Squina F.M."/>
        </authorList>
    </citation>
    <scope>NUCLEOTIDE SEQUENCE [LARGE SCALE GENOMIC DNA]</scope>
    <source>
        <strain evidence="2 3">A1</strain>
    </source>
</reference>
<evidence type="ECO:0000313" key="3">
    <source>
        <dbReference type="Proteomes" id="UP000237319"/>
    </source>
</evidence>
<feature type="transmembrane region" description="Helical" evidence="1">
    <location>
        <begin position="9"/>
        <end position="31"/>
    </location>
</feature>
<evidence type="ECO:0000313" key="2">
    <source>
        <dbReference type="EMBL" id="POZ54876.1"/>
    </source>
</evidence>
<keyword evidence="1" id="KW-1133">Transmembrane helix</keyword>
<feature type="transmembrane region" description="Helical" evidence="1">
    <location>
        <begin position="37"/>
        <end position="56"/>
    </location>
</feature>
<keyword evidence="1" id="KW-0812">Transmembrane</keyword>
<proteinExistence type="predicted"/>
<name>A0A2S5CVQ7_LYSSH</name>
<dbReference type="AlphaFoldDB" id="A0A2S5CVQ7"/>
<evidence type="ECO:0000256" key="1">
    <source>
        <dbReference type="SAM" id="Phobius"/>
    </source>
</evidence>
<sequence length="58" mass="6375">MIQQIVKWFLLTILIISSISFIIVIQSNYIADALAARSIPIAIVVGLSSLAVAIMFRK</sequence>
<accession>A0A2S5CVQ7</accession>
<keyword evidence="1" id="KW-0472">Membrane</keyword>
<gene>
    <name evidence="2" type="ORF">LYSIN_03736</name>
</gene>
<dbReference type="RefSeq" id="WP_158497910.1">
    <property type="nucleotide sequence ID" value="NZ_CP194323.1"/>
</dbReference>
<dbReference type="Proteomes" id="UP000237319">
    <property type="component" value="Unassembled WGS sequence"/>
</dbReference>
<keyword evidence="3" id="KW-1185">Reference proteome</keyword>